<comment type="subcellular location">
    <subcellularLocation>
        <location evidence="2">Nucleus</location>
        <location evidence="2">Nucleolus</location>
    </subcellularLocation>
</comment>
<dbReference type="RefSeq" id="XP_014531165.1">
    <property type="nucleotide sequence ID" value="XM_014675679.1"/>
</dbReference>
<accession>A0A7T6XI94</accession>
<dbReference type="Proteomes" id="UP000595662">
    <property type="component" value="Chromosome 1"/>
</dbReference>
<feature type="compositionally biased region" description="Basic and acidic residues" evidence="9">
    <location>
        <begin position="262"/>
        <end position="312"/>
    </location>
</feature>
<evidence type="ECO:0000256" key="8">
    <source>
        <dbReference type="ARBA" id="ARBA00023242"/>
    </source>
</evidence>
<comment type="function">
    <text evidence="1">Involved in rRNA processing.</text>
</comment>
<dbReference type="Pfam" id="PF10153">
    <property type="entry name" value="Efg1"/>
    <property type="match status" value="1"/>
</dbReference>
<dbReference type="GO" id="GO:0000462">
    <property type="term" value="P:maturation of SSU-rRNA from tricistronic rRNA transcript (SSU-rRNA, 5.8S rRNA, LSU-rRNA)"/>
    <property type="evidence" value="ECO:0007669"/>
    <property type="project" value="TreeGrafter"/>
</dbReference>
<feature type="compositionally biased region" description="Basic and acidic residues" evidence="9">
    <location>
        <begin position="1"/>
        <end position="11"/>
    </location>
</feature>
<keyword evidence="6" id="KW-0698">rRNA processing</keyword>
<feature type="compositionally biased region" description="Basic and acidic residues" evidence="9">
    <location>
        <begin position="63"/>
        <end position="73"/>
    </location>
</feature>
<dbReference type="GO" id="GO:0030688">
    <property type="term" value="C:preribosome, small subunit precursor"/>
    <property type="evidence" value="ECO:0007669"/>
    <property type="project" value="TreeGrafter"/>
</dbReference>
<dbReference type="VEuPathDB" id="FungiDB:PDIP_70080"/>
<dbReference type="KEGG" id="pdp:PDIP_70080"/>
<organism evidence="10 11">
    <name type="scientific">Penicillium digitatum</name>
    <name type="common">Green mold</name>
    <dbReference type="NCBI Taxonomy" id="36651"/>
    <lineage>
        <taxon>Eukaryota</taxon>
        <taxon>Fungi</taxon>
        <taxon>Dikarya</taxon>
        <taxon>Ascomycota</taxon>
        <taxon>Pezizomycotina</taxon>
        <taxon>Eurotiomycetes</taxon>
        <taxon>Eurotiomycetidae</taxon>
        <taxon>Eurotiales</taxon>
        <taxon>Aspergillaceae</taxon>
        <taxon>Penicillium</taxon>
    </lineage>
</organism>
<keyword evidence="8" id="KW-0539">Nucleus</keyword>
<dbReference type="InterPro" id="IPR019310">
    <property type="entry name" value="Efg1"/>
</dbReference>
<dbReference type="GO" id="GO:0005730">
    <property type="term" value="C:nucleolus"/>
    <property type="evidence" value="ECO:0007669"/>
    <property type="project" value="UniProtKB-SubCell"/>
</dbReference>
<dbReference type="OMA" id="KCMEEGT"/>
<comment type="similarity">
    <text evidence="3">Belongs to the EFG1 family.</text>
</comment>
<feature type="compositionally biased region" description="Acidic residues" evidence="9">
    <location>
        <begin position="319"/>
        <end position="330"/>
    </location>
</feature>
<dbReference type="PANTHER" id="PTHR33911:SF1">
    <property type="entry name" value="RRNA-PROCESSING PROTEIN EFG1"/>
    <property type="match status" value="1"/>
</dbReference>
<feature type="region of interest" description="Disordered" evidence="9">
    <location>
        <begin position="1"/>
        <end position="73"/>
    </location>
</feature>
<proteinExistence type="inferred from homology"/>
<evidence type="ECO:0000256" key="4">
    <source>
        <dbReference type="ARBA" id="ARBA00018689"/>
    </source>
</evidence>
<evidence type="ECO:0000256" key="2">
    <source>
        <dbReference type="ARBA" id="ARBA00004604"/>
    </source>
</evidence>
<dbReference type="GeneID" id="26235324"/>
<name>A0A7T6XI94_PENDI</name>
<keyword evidence="7" id="KW-0175">Coiled coil</keyword>
<dbReference type="EMBL" id="CP060774">
    <property type="protein sequence ID" value="QQK41567.1"/>
    <property type="molecule type" value="Genomic_DNA"/>
</dbReference>
<sequence>MPADTRSHRDQTAPSKRKTRDGSEDVPPARKKVHRKADDQIQFEDYGSNGDAAKPKVTRKYKDKFAPKPEKEYPSINDLKKRIRDVKRLLNKIDLSADARILQERALAGYEQDLADETTRRERSSLIKKYHFVRFLDRKTATKELNRLTRREKEEDLDSKQKARLAAKIHTCRVNINYAIYYPLTEKYISIYPNGKPDATGPGSELQKQETKSNAAKPPLWSIVEKCMEEKTLDLLREGKLHINANGEKIQRSSSATNIVTDTKKDKSKVKDLQKETKAPTQKEKHASKDGKKSNKKEKPARSERVSKKHEASQSANAEDQDDSDGGFFE</sequence>
<dbReference type="AlphaFoldDB" id="A0A7T6XI94"/>
<evidence type="ECO:0000256" key="9">
    <source>
        <dbReference type="SAM" id="MobiDB-lite"/>
    </source>
</evidence>
<evidence type="ECO:0000313" key="10">
    <source>
        <dbReference type="EMBL" id="QQK41567.1"/>
    </source>
</evidence>
<feature type="region of interest" description="Disordered" evidence="9">
    <location>
        <begin position="254"/>
        <end position="330"/>
    </location>
</feature>
<evidence type="ECO:0000256" key="3">
    <source>
        <dbReference type="ARBA" id="ARBA00006916"/>
    </source>
</evidence>
<evidence type="ECO:0000256" key="1">
    <source>
        <dbReference type="ARBA" id="ARBA00002773"/>
    </source>
</evidence>
<evidence type="ECO:0000256" key="5">
    <source>
        <dbReference type="ARBA" id="ARBA00019827"/>
    </source>
</evidence>
<reference evidence="10 11" key="1">
    <citation type="submission" date="2020-08" db="EMBL/GenBank/DDBJ databases">
        <title>The completed genome sequence of the pathogenic ascomycete fungus Penicillium digitatum.</title>
        <authorList>
            <person name="Wang M."/>
        </authorList>
    </citation>
    <scope>NUCLEOTIDE SEQUENCE [LARGE SCALE GENOMIC DNA]</scope>
    <source>
        <strain evidence="10 11">PdW03</strain>
    </source>
</reference>
<gene>
    <name evidence="10" type="ORF">Pdw03_4421</name>
</gene>
<evidence type="ECO:0000313" key="11">
    <source>
        <dbReference type="Proteomes" id="UP000595662"/>
    </source>
</evidence>
<evidence type="ECO:0000256" key="7">
    <source>
        <dbReference type="ARBA" id="ARBA00023054"/>
    </source>
</evidence>
<dbReference type="PANTHER" id="PTHR33911">
    <property type="entry name" value="RRNA-PROCESSING PROTEIN EFG1"/>
    <property type="match status" value="1"/>
</dbReference>
<evidence type="ECO:0000256" key="6">
    <source>
        <dbReference type="ARBA" id="ARBA00022552"/>
    </source>
</evidence>
<protein>
    <recommendedName>
        <fullName evidence="4">rRNA-processing protein EFG1</fullName>
    </recommendedName>
    <alternativeName>
        <fullName evidence="5">rRNA-processing protein efg1</fullName>
    </alternativeName>
</protein>
<dbReference type="InterPro" id="IPR050786">
    <property type="entry name" value="EFG1_rRNA-proc"/>
</dbReference>